<gene>
    <name evidence="3" type="ORF">pqer_cds_313</name>
</gene>
<feature type="compositionally biased region" description="Basic and acidic residues" evidence="1">
    <location>
        <begin position="290"/>
        <end position="307"/>
    </location>
</feature>
<dbReference type="SUPFAM" id="SSF81383">
    <property type="entry name" value="F-box domain"/>
    <property type="match status" value="1"/>
</dbReference>
<feature type="region of interest" description="Disordered" evidence="1">
    <location>
        <begin position="290"/>
        <end position="316"/>
    </location>
</feature>
<dbReference type="InterPro" id="IPR036047">
    <property type="entry name" value="F-box-like_dom_sf"/>
</dbReference>
<dbReference type="RefSeq" id="YP_009483004.1">
    <property type="nucleotide sequence ID" value="NC_037667.1"/>
</dbReference>
<evidence type="ECO:0000256" key="1">
    <source>
        <dbReference type="SAM" id="MobiDB-lite"/>
    </source>
</evidence>
<dbReference type="EMBL" id="MG011689">
    <property type="protein sequence ID" value="AVK74735.1"/>
    <property type="molecule type" value="Genomic_DNA"/>
</dbReference>
<reference evidence="3" key="1">
    <citation type="journal article" date="2018" name="Nat. Commun.">
        <title>Diversity and evolution of the emerging Pandoraviridae family.</title>
        <authorList>
            <person name="Legendre M."/>
            <person name="Fabre E."/>
            <person name="Poirot O."/>
            <person name="Jeudy S."/>
            <person name="Lartigue A."/>
            <person name="Alempic J.M."/>
            <person name="Beucher L."/>
            <person name="Philippe N."/>
            <person name="Bertaux L."/>
            <person name="Christo-Foroux E."/>
            <person name="Labadie K."/>
            <person name="Coute Y."/>
            <person name="Abergel C."/>
            <person name="Claverie J.M."/>
        </authorList>
    </citation>
    <scope>NUCLEOTIDE SEQUENCE [LARGE SCALE GENOMIC DNA]</scope>
    <source>
        <strain evidence="3">Quercus</strain>
    </source>
</reference>
<sequence length="362" mass="39694">MDQGTTIDDLPNELIEMVLAEVEIDKFACLAAARLVCRRWYAASAALCKPVDGYLYGRCLQAYMDTHGGQRPSAAEGFDVKADVLLWAWTNMIVSVDALARPFDFATCMSDLGSDDDGDDGGSASDERCPRCAVHPNACTCVIPNDPYDWPYGEQRPLLPGWCHDDVYENRYMDPCFRAGAPQRHLFEVRRTPPLSHWDVMTRSIDNAHGDTRAAALYVGRCCERLVGAGACSPQDIATSSCSAIVRRAHNFANDRLCRAGGKGHDWKCSCPCDAGVDAIIEAIAEGREMSDDHHGVAHDDDGRDDGNGPSHHSQTSCCTHNFFGSRCRVGGVRHYYDSYNVEIQPDFDLDVTEPAGGITAF</sequence>
<protein>
    <submittedName>
        <fullName evidence="3">F-box incomplete domain containing protein</fullName>
    </submittedName>
</protein>
<evidence type="ECO:0000313" key="3">
    <source>
        <dbReference type="EMBL" id="AVK74735.1"/>
    </source>
</evidence>
<proteinExistence type="predicted"/>
<dbReference type="KEGG" id="vg:36843876"/>
<organism evidence="3">
    <name type="scientific">Pandoravirus quercus</name>
    <dbReference type="NCBI Taxonomy" id="2107709"/>
    <lineage>
        <taxon>Viruses</taxon>
        <taxon>Pandoravirus</taxon>
    </lineage>
</organism>
<accession>A0A2U7U8M1</accession>
<feature type="domain" description="F-box" evidence="2">
    <location>
        <begin position="7"/>
        <end position="44"/>
    </location>
</feature>
<dbReference type="Pfam" id="PF00646">
    <property type="entry name" value="F-box"/>
    <property type="match status" value="1"/>
</dbReference>
<dbReference type="Proteomes" id="UP000248852">
    <property type="component" value="Segment"/>
</dbReference>
<name>A0A2U7U8M1_9VIRU</name>
<evidence type="ECO:0000259" key="2">
    <source>
        <dbReference type="Pfam" id="PF00646"/>
    </source>
</evidence>
<dbReference type="InterPro" id="IPR001810">
    <property type="entry name" value="F-box_dom"/>
</dbReference>
<dbReference type="GeneID" id="36843876"/>